<gene>
    <name evidence="1" type="ORF">g.26490</name>
</gene>
<reference evidence="1" key="1">
    <citation type="submission" date="2015-11" db="EMBL/GenBank/DDBJ databases">
        <title>De novo transcriptome assembly of four potential Pierce s Disease insect vectors from Arizona vineyards.</title>
        <authorList>
            <person name="Tassone E.E."/>
        </authorList>
    </citation>
    <scope>NUCLEOTIDE SEQUENCE</scope>
</reference>
<accession>A0A1B6FI09</accession>
<protein>
    <submittedName>
        <fullName evidence="1">Uncharacterized protein</fullName>
    </submittedName>
</protein>
<name>A0A1B6FI09_9HEMI</name>
<proteinExistence type="predicted"/>
<organism evidence="1">
    <name type="scientific">Cuerna arida</name>
    <dbReference type="NCBI Taxonomy" id="1464854"/>
    <lineage>
        <taxon>Eukaryota</taxon>
        <taxon>Metazoa</taxon>
        <taxon>Ecdysozoa</taxon>
        <taxon>Arthropoda</taxon>
        <taxon>Hexapoda</taxon>
        <taxon>Insecta</taxon>
        <taxon>Pterygota</taxon>
        <taxon>Neoptera</taxon>
        <taxon>Paraneoptera</taxon>
        <taxon>Hemiptera</taxon>
        <taxon>Auchenorrhyncha</taxon>
        <taxon>Membracoidea</taxon>
        <taxon>Cicadellidae</taxon>
        <taxon>Cicadellinae</taxon>
        <taxon>Proconiini</taxon>
        <taxon>Cuerna</taxon>
    </lineage>
</organism>
<evidence type="ECO:0000313" key="1">
    <source>
        <dbReference type="EMBL" id="JAS49583.1"/>
    </source>
</evidence>
<sequence>SHKHDKSSNCLENPQYTATQKMAVAYLRLGEHLTEMMNKMGYDNCGHSALHNSDMTFMTMLWPLLPLLPPESPLPVVELLEGSEVCDVCGTGQGQARPGTTQVTDERVSSLDRMMDEVQQKMEDTLNSIERTTVANSQLAERARDVIKSGKFSYTDAEVLNQLKSLLEEKAKREKKVRSLEVQEQEMRESLMTAINWAKSIEKKQEENRNLNDVTQ</sequence>
<feature type="non-terminal residue" evidence="1">
    <location>
        <position position="1"/>
    </location>
</feature>
<dbReference type="AlphaFoldDB" id="A0A1B6FI09"/>
<dbReference type="EMBL" id="GECZ01020186">
    <property type="protein sequence ID" value="JAS49583.1"/>
    <property type="molecule type" value="Transcribed_RNA"/>
</dbReference>